<proteinExistence type="inferred from homology"/>
<evidence type="ECO:0000259" key="4">
    <source>
        <dbReference type="Pfam" id="PF03328"/>
    </source>
</evidence>
<gene>
    <name evidence="5" type="ORF">COV74_09785</name>
</gene>
<dbReference type="GO" id="GO:0005737">
    <property type="term" value="C:cytoplasm"/>
    <property type="evidence" value="ECO:0007669"/>
    <property type="project" value="TreeGrafter"/>
</dbReference>
<dbReference type="InterPro" id="IPR005000">
    <property type="entry name" value="Aldolase/citrate-lyase_domain"/>
</dbReference>
<comment type="similarity">
    <text evidence="1">Belongs to the HpcH/HpaI aldolase family.</text>
</comment>
<comment type="caution">
    <text evidence="5">The sequence shown here is derived from an EMBL/GenBank/DDBJ whole genome shotgun (WGS) entry which is preliminary data.</text>
</comment>
<protein>
    <submittedName>
        <fullName evidence="5">4-hydroxy-2-oxovalerate aldolase</fullName>
    </submittedName>
</protein>
<dbReference type="PANTHER" id="PTHR30502">
    <property type="entry name" value="2-KETO-3-DEOXY-L-RHAMNONATE ALDOLASE"/>
    <property type="match status" value="1"/>
</dbReference>
<dbReference type="SUPFAM" id="SSF51621">
    <property type="entry name" value="Phosphoenolpyruvate/pyruvate domain"/>
    <property type="match status" value="1"/>
</dbReference>
<dbReference type="PANTHER" id="PTHR30502:SF0">
    <property type="entry name" value="PHOSPHOENOLPYRUVATE CARBOXYLASE FAMILY PROTEIN"/>
    <property type="match status" value="1"/>
</dbReference>
<dbReference type="GO" id="GO:0046872">
    <property type="term" value="F:metal ion binding"/>
    <property type="evidence" value="ECO:0007669"/>
    <property type="project" value="UniProtKB-KW"/>
</dbReference>
<dbReference type="InterPro" id="IPR040442">
    <property type="entry name" value="Pyrv_kinase-like_dom_sf"/>
</dbReference>
<evidence type="ECO:0000256" key="1">
    <source>
        <dbReference type="ARBA" id="ARBA00005568"/>
    </source>
</evidence>
<dbReference type="Proteomes" id="UP000230859">
    <property type="component" value="Unassembled WGS sequence"/>
</dbReference>
<sequence>MSNQKPVRFNLKQKLRNRERVFGTWASLFHPSIAEIFGEMGADFLGLDLEHGTMSHGDAQTMILASQSKNVPCLPRIASHNIEMGRRLLDSGADGLIIPMVNTAKQASDLVTAYKYPPLGHRGYGVARAQGYGFSFSEYAKTWNDSSTFIVQIESIKAMEHIDEILKLDLIDGVMVGPYDISGSLGIPGELEHPRVQETVNQIIQACQTHGKSCGTQLVDPDTEQLDQAFKAGFTFVILSSDVFLLWKWSERMKGLLHPSVPQRV</sequence>
<keyword evidence="2" id="KW-0479">Metal-binding</keyword>
<dbReference type="Gene3D" id="3.20.20.60">
    <property type="entry name" value="Phosphoenolpyruvate-binding domains"/>
    <property type="match status" value="1"/>
</dbReference>
<dbReference type="InterPro" id="IPR050251">
    <property type="entry name" value="HpcH-HpaI_aldolase"/>
</dbReference>
<dbReference type="AlphaFoldDB" id="A0A2H0LLK4"/>
<dbReference type="EMBL" id="PCVY01000072">
    <property type="protein sequence ID" value="PIQ85268.1"/>
    <property type="molecule type" value="Genomic_DNA"/>
</dbReference>
<evidence type="ECO:0000256" key="3">
    <source>
        <dbReference type="ARBA" id="ARBA00023239"/>
    </source>
</evidence>
<evidence type="ECO:0000313" key="5">
    <source>
        <dbReference type="EMBL" id="PIQ85268.1"/>
    </source>
</evidence>
<dbReference type="Pfam" id="PF03328">
    <property type="entry name" value="HpcH_HpaI"/>
    <property type="match status" value="1"/>
</dbReference>
<name>A0A2H0LLK4_9BACT</name>
<organism evidence="5 6">
    <name type="scientific">Candidatus Abzuiibacterium crystallinum</name>
    <dbReference type="NCBI Taxonomy" id="1974748"/>
    <lineage>
        <taxon>Bacteria</taxon>
        <taxon>Pseudomonadati</taxon>
        <taxon>Candidatus Omnitrophota</taxon>
        <taxon>Candidatus Abzuiibacterium</taxon>
    </lineage>
</organism>
<keyword evidence="3" id="KW-0456">Lyase</keyword>
<evidence type="ECO:0000313" key="6">
    <source>
        <dbReference type="Proteomes" id="UP000230859"/>
    </source>
</evidence>
<feature type="domain" description="HpcH/HpaI aldolase/citrate lyase" evidence="4">
    <location>
        <begin position="23"/>
        <end position="246"/>
    </location>
</feature>
<evidence type="ECO:0000256" key="2">
    <source>
        <dbReference type="ARBA" id="ARBA00022723"/>
    </source>
</evidence>
<reference evidence="5 6" key="1">
    <citation type="submission" date="2017-09" db="EMBL/GenBank/DDBJ databases">
        <title>Depth-based differentiation of microbial function through sediment-hosted aquifers and enrichment of novel symbionts in the deep terrestrial subsurface.</title>
        <authorList>
            <person name="Probst A.J."/>
            <person name="Ladd B."/>
            <person name="Jarett J.K."/>
            <person name="Geller-Mcgrath D.E."/>
            <person name="Sieber C.M."/>
            <person name="Emerson J.B."/>
            <person name="Anantharaman K."/>
            <person name="Thomas B.C."/>
            <person name="Malmstrom R."/>
            <person name="Stieglmeier M."/>
            <person name="Klingl A."/>
            <person name="Woyke T."/>
            <person name="Ryan C.M."/>
            <person name="Banfield J.F."/>
        </authorList>
    </citation>
    <scope>NUCLEOTIDE SEQUENCE [LARGE SCALE GENOMIC DNA]</scope>
    <source>
        <strain evidence="5">CG11_big_fil_rev_8_21_14_0_20_45_26</strain>
    </source>
</reference>
<dbReference type="GO" id="GO:0016832">
    <property type="term" value="F:aldehyde-lyase activity"/>
    <property type="evidence" value="ECO:0007669"/>
    <property type="project" value="TreeGrafter"/>
</dbReference>
<dbReference type="InterPro" id="IPR015813">
    <property type="entry name" value="Pyrv/PenolPyrv_kinase-like_dom"/>
</dbReference>
<accession>A0A2H0LLK4</accession>